<sequence>MTPPLSLALIRRFDLFAQAPDETLQALLLHAQVRRLAAGEALFQQAETATHFFLLLGGTLKVVKTTPQGEQVVVRFVRPGDLLGIARLLNRPDYPATASAIEDSLALAWPCGAWERMLALHPRLAGQALQTVGQRLQGAHTRIEELATEEVEQRVAHTLLRLVAQSGQPQEDGRIAIGFPITRQDIAEMTGTTLHTVSRLLSAWQERGIVENGRKRVAVRDQAALQRLASGAERRQPQ</sequence>
<dbReference type="PROSITE" id="PS51063">
    <property type="entry name" value="HTH_CRP_2"/>
    <property type="match status" value="1"/>
</dbReference>
<dbReference type="Pfam" id="PF13545">
    <property type="entry name" value="HTH_Crp_2"/>
    <property type="match status" value="1"/>
</dbReference>
<dbReference type="RefSeq" id="WP_122229497.1">
    <property type="nucleotide sequence ID" value="NZ_RDQO01000003.1"/>
</dbReference>
<evidence type="ECO:0000256" key="1">
    <source>
        <dbReference type="ARBA" id="ARBA00023015"/>
    </source>
</evidence>
<dbReference type="CDD" id="cd00038">
    <property type="entry name" value="CAP_ED"/>
    <property type="match status" value="1"/>
</dbReference>
<accession>A0A3M6QS83</accession>
<dbReference type="InterPro" id="IPR018490">
    <property type="entry name" value="cNMP-bd_dom_sf"/>
</dbReference>
<dbReference type="PRINTS" id="PR00034">
    <property type="entry name" value="HTHCRP"/>
</dbReference>
<reference evidence="6 7" key="1">
    <citation type="submission" date="2018-10" db="EMBL/GenBank/DDBJ databases">
        <title>Draft genome of Cortibacter populi DSM10536.</title>
        <authorList>
            <person name="Bernier A.-M."/>
            <person name="Bernard K."/>
        </authorList>
    </citation>
    <scope>NUCLEOTIDE SEQUENCE [LARGE SCALE GENOMIC DNA]</scope>
    <source>
        <strain evidence="6 7">DSM 105136</strain>
    </source>
</reference>
<dbReference type="Gene3D" id="2.60.120.10">
    <property type="entry name" value="Jelly Rolls"/>
    <property type="match status" value="1"/>
</dbReference>
<dbReference type="GO" id="GO:0003700">
    <property type="term" value="F:DNA-binding transcription factor activity"/>
    <property type="evidence" value="ECO:0007669"/>
    <property type="project" value="TreeGrafter"/>
</dbReference>
<evidence type="ECO:0000259" key="4">
    <source>
        <dbReference type="PROSITE" id="PS50042"/>
    </source>
</evidence>
<dbReference type="EMBL" id="RDQO01000003">
    <property type="protein sequence ID" value="RMX05843.1"/>
    <property type="molecule type" value="Genomic_DNA"/>
</dbReference>
<dbReference type="OrthoDB" id="190787at2"/>
<comment type="caution">
    <text evidence="6">The sequence shown here is derived from an EMBL/GenBank/DDBJ whole genome shotgun (WGS) entry which is preliminary data.</text>
</comment>
<dbReference type="SMART" id="SM00419">
    <property type="entry name" value="HTH_CRP"/>
    <property type="match status" value="1"/>
</dbReference>
<keyword evidence="7" id="KW-1185">Reference proteome</keyword>
<keyword evidence="3" id="KW-0804">Transcription</keyword>
<feature type="domain" description="HTH crp-type" evidence="5">
    <location>
        <begin position="149"/>
        <end position="223"/>
    </location>
</feature>
<organism evidence="6 7">
    <name type="scientific">Corticibacter populi</name>
    <dbReference type="NCBI Taxonomy" id="1550736"/>
    <lineage>
        <taxon>Bacteria</taxon>
        <taxon>Pseudomonadati</taxon>
        <taxon>Pseudomonadota</taxon>
        <taxon>Betaproteobacteria</taxon>
        <taxon>Burkholderiales</taxon>
        <taxon>Comamonadaceae</taxon>
        <taxon>Corticibacter</taxon>
    </lineage>
</organism>
<keyword evidence="1" id="KW-0805">Transcription regulation</keyword>
<keyword evidence="2" id="KW-0238">DNA-binding</keyword>
<evidence type="ECO:0000256" key="3">
    <source>
        <dbReference type="ARBA" id="ARBA00023163"/>
    </source>
</evidence>
<dbReference type="InterPro" id="IPR036388">
    <property type="entry name" value="WH-like_DNA-bd_sf"/>
</dbReference>
<dbReference type="Gene3D" id="1.10.10.10">
    <property type="entry name" value="Winged helix-like DNA-binding domain superfamily/Winged helix DNA-binding domain"/>
    <property type="match status" value="1"/>
</dbReference>
<dbReference type="CDD" id="cd00092">
    <property type="entry name" value="HTH_CRP"/>
    <property type="match status" value="1"/>
</dbReference>
<gene>
    <name evidence="6" type="ORF">D8I35_11860</name>
</gene>
<dbReference type="PROSITE" id="PS50042">
    <property type="entry name" value="CNMP_BINDING_3"/>
    <property type="match status" value="1"/>
</dbReference>
<dbReference type="SUPFAM" id="SSF51206">
    <property type="entry name" value="cAMP-binding domain-like"/>
    <property type="match status" value="1"/>
</dbReference>
<dbReference type="Pfam" id="PF00027">
    <property type="entry name" value="cNMP_binding"/>
    <property type="match status" value="1"/>
</dbReference>
<evidence type="ECO:0000313" key="7">
    <source>
        <dbReference type="Proteomes" id="UP000278006"/>
    </source>
</evidence>
<dbReference type="SMART" id="SM00100">
    <property type="entry name" value="cNMP"/>
    <property type="match status" value="1"/>
</dbReference>
<name>A0A3M6QS83_9BURK</name>
<dbReference type="GO" id="GO:0005829">
    <property type="term" value="C:cytosol"/>
    <property type="evidence" value="ECO:0007669"/>
    <property type="project" value="TreeGrafter"/>
</dbReference>
<dbReference type="InterPro" id="IPR012318">
    <property type="entry name" value="HTH_CRP"/>
</dbReference>
<evidence type="ECO:0000259" key="5">
    <source>
        <dbReference type="PROSITE" id="PS51063"/>
    </source>
</evidence>
<proteinExistence type="predicted"/>
<dbReference type="PANTHER" id="PTHR24567:SF28">
    <property type="entry name" value="LISTERIOLYSIN REGULATORY PROTEIN"/>
    <property type="match status" value="1"/>
</dbReference>
<dbReference type="PANTHER" id="PTHR24567">
    <property type="entry name" value="CRP FAMILY TRANSCRIPTIONAL REGULATORY PROTEIN"/>
    <property type="match status" value="1"/>
</dbReference>
<dbReference type="InterPro" id="IPR036390">
    <property type="entry name" value="WH_DNA-bd_sf"/>
</dbReference>
<dbReference type="AlphaFoldDB" id="A0A3M6QS83"/>
<protein>
    <submittedName>
        <fullName evidence="6">Crp/Fnr family transcriptional regulator</fullName>
    </submittedName>
</protein>
<dbReference type="InterPro" id="IPR050397">
    <property type="entry name" value="Env_Response_Regulators"/>
</dbReference>
<dbReference type="SUPFAM" id="SSF46785">
    <property type="entry name" value="Winged helix' DNA-binding domain"/>
    <property type="match status" value="1"/>
</dbReference>
<feature type="domain" description="Cyclic nucleotide-binding" evidence="4">
    <location>
        <begin position="15"/>
        <end position="101"/>
    </location>
</feature>
<dbReference type="InterPro" id="IPR014710">
    <property type="entry name" value="RmlC-like_jellyroll"/>
</dbReference>
<dbReference type="GO" id="GO:0003677">
    <property type="term" value="F:DNA binding"/>
    <property type="evidence" value="ECO:0007669"/>
    <property type="project" value="UniProtKB-KW"/>
</dbReference>
<dbReference type="Proteomes" id="UP000278006">
    <property type="component" value="Unassembled WGS sequence"/>
</dbReference>
<evidence type="ECO:0000313" key="6">
    <source>
        <dbReference type="EMBL" id="RMX05843.1"/>
    </source>
</evidence>
<dbReference type="InterPro" id="IPR000595">
    <property type="entry name" value="cNMP-bd_dom"/>
</dbReference>
<evidence type="ECO:0000256" key="2">
    <source>
        <dbReference type="ARBA" id="ARBA00023125"/>
    </source>
</evidence>